<sequence length="115" mass="13538">MRRYVCRRVSGDILILMLKYGECPLSSSNMFRLSFTSLFRLLVRVNFEARRQIFRPPVVLFTAVHVFFALSGRSYFSKGSVSWRYTSYEEQTIRVTRMFPSVDPVEEKEATLSNY</sequence>
<keyword evidence="1" id="KW-1133">Transmembrane helix</keyword>
<feature type="transmembrane region" description="Helical" evidence="1">
    <location>
        <begin position="58"/>
        <end position="76"/>
    </location>
</feature>
<keyword evidence="3" id="KW-1185">Reference proteome</keyword>
<dbReference type="Proteomes" id="UP000325081">
    <property type="component" value="Unassembled WGS sequence"/>
</dbReference>
<gene>
    <name evidence="2" type="ORF">STAS_05518</name>
</gene>
<protein>
    <submittedName>
        <fullName evidence="2">LPS-assembly protein LptD</fullName>
    </submittedName>
</protein>
<evidence type="ECO:0000313" key="2">
    <source>
        <dbReference type="EMBL" id="GER29646.1"/>
    </source>
</evidence>
<reference evidence="3" key="1">
    <citation type="journal article" date="2019" name="Curr. Biol.">
        <title>Genome Sequence of Striga asiatica Provides Insight into the Evolution of Plant Parasitism.</title>
        <authorList>
            <person name="Yoshida S."/>
            <person name="Kim S."/>
            <person name="Wafula E.K."/>
            <person name="Tanskanen J."/>
            <person name="Kim Y.M."/>
            <person name="Honaas L."/>
            <person name="Yang Z."/>
            <person name="Spallek T."/>
            <person name="Conn C.E."/>
            <person name="Ichihashi Y."/>
            <person name="Cheong K."/>
            <person name="Cui S."/>
            <person name="Der J.P."/>
            <person name="Gundlach H."/>
            <person name="Jiao Y."/>
            <person name="Hori C."/>
            <person name="Ishida J.K."/>
            <person name="Kasahara H."/>
            <person name="Kiba T."/>
            <person name="Kim M.S."/>
            <person name="Koo N."/>
            <person name="Laohavisit A."/>
            <person name="Lee Y.H."/>
            <person name="Lumba S."/>
            <person name="McCourt P."/>
            <person name="Mortimer J.C."/>
            <person name="Mutuku J.M."/>
            <person name="Nomura T."/>
            <person name="Sasaki-Sekimoto Y."/>
            <person name="Seto Y."/>
            <person name="Wang Y."/>
            <person name="Wakatake T."/>
            <person name="Sakakibara H."/>
            <person name="Demura T."/>
            <person name="Yamaguchi S."/>
            <person name="Yoneyama K."/>
            <person name="Manabe R.I."/>
            <person name="Nelson D.C."/>
            <person name="Schulman A.H."/>
            <person name="Timko M.P."/>
            <person name="dePamphilis C.W."/>
            <person name="Choi D."/>
            <person name="Shirasu K."/>
        </authorList>
    </citation>
    <scope>NUCLEOTIDE SEQUENCE [LARGE SCALE GENOMIC DNA]</scope>
    <source>
        <strain evidence="3">cv. UVA1</strain>
    </source>
</reference>
<evidence type="ECO:0000313" key="3">
    <source>
        <dbReference type="Proteomes" id="UP000325081"/>
    </source>
</evidence>
<proteinExistence type="predicted"/>
<accession>A0A5A7PAR9</accession>
<evidence type="ECO:0000256" key="1">
    <source>
        <dbReference type="SAM" id="Phobius"/>
    </source>
</evidence>
<name>A0A5A7PAR9_STRAF</name>
<organism evidence="2 3">
    <name type="scientific">Striga asiatica</name>
    <name type="common">Asiatic witchweed</name>
    <name type="synonym">Buchnera asiatica</name>
    <dbReference type="NCBI Taxonomy" id="4170"/>
    <lineage>
        <taxon>Eukaryota</taxon>
        <taxon>Viridiplantae</taxon>
        <taxon>Streptophyta</taxon>
        <taxon>Embryophyta</taxon>
        <taxon>Tracheophyta</taxon>
        <taxon>Spermatophyta</taxon>
        <taxon>Magnoliopsida</taxon>
        <taxon>eudicotyledons</taxon>
        <taxon>Gunneridae</taxon>
        <taxon>Pentapetalae</taxon>
        <taxon>asterids</taxon>
        <taxon>lamiids</taxon>
        <taxon>Lamiales</taxon>
        <taxon>Orobanchaceae</taxon>
        <taxon>Buchnereae</taxon>
        <taxon>Striga</taxon>
    </lineage>
</organism>
<keyword evidence="1" id="KW-0472">Membrane</keyword>
<dbReference type="AlphaFoldDB" id="A0A5A7PAR9"/>
<keyword evidence="1" id="KW-0812">Transmembrane</keyword>
<comment type="caution">
    <text evidence="2">The sequence shown here is derived from an EMBL/GenBank/DDBJ whole genome shotgun (WGS) entry which is preliminary data.</text>
</comment>
<dbReference type="EMBL" id="BKCP01004224">
    <property type="protein sequence ID" value="GER29646.1"/>
    <property type="molecule type" value="Genomic_DNA"/>
</dbReference>